<proteinExistence type="predicted"/>
<dbReference type="HOGENOM" id="CLU_014873_2_1_10"/>
<organism evidence="1 2">
    <name type="scientific">Ignavibacterium album (strain DSM 19864 / JCM 16511 / NBRC 101810 / Mat9-16)</name>
    <dbReference type="NCBI Taxonomy" id="945713"/>
    <lineage>
        <taxon>Bacteria</taxon>
        <taxon>Pseudomonadati</taxon>
        <taxon>Ignavibacteriota</taxon>
        <taxon>Ignavibacteria</taxon>
        <taxon>Ignavibacteriales</taxon>
        <taxon>Ignavibacteriaceae</taxon>
        <taxon>Ignavibacterium</taxon>
    </lineage>
</organism>
<dbReference type="OrthoDB" id="9759247at2"/>
<gene>
    <name evidence="1" type="ordered locus">IALB_2792</name>
</gene>
<keyword evidence="2" id="KW-1185">Reference proteome</keyword>
<evidence type="ECO:0000313" key="2">
    <source>
        <dbReference type="Proteomes" id="UP000007394"/>
    </source>
</evidence>
<reference evidence="1 2" key="1">
    <citation type="journal article" date="2012" name="Front. Microbiol.">
        <title>Complete genome of Ignavibacterium album, a metabolically versatile, flagellated, facultative anaerobe from the phylum Chlorobi.</title>
        <authorList>
            <person name="Liu Z."/>
            <person name="Frigaard N.-U."/>
            <person name="Vogl K."/>
            <person name="Iino T."/>
            <person name="Ohkuma M."/>
            <person name="Overmann J."/>
            <person name="Bryant D.A."/>
        </authorList>
    </citation>
    <scope>NUCLEOTIDE SEQUENCE [LARGE SCALE GENOMIC DNA]</scope>
    <source>
        <strain evidence="2">DSM 19864 / JCM 16511 / NBRC 101810 / Mat9-16</strain>
    </source>
</reference>
<protein>
    <submittedName>
        <fullName evidence="1">Outer membrane receptor protein</fullName>
    </submittedName>
</protein>
<dbReference type="eggNOG" id="COG4206">
    <property type="taxonomic scope" value="Bacteria"/>
</dbReference>
<dbReference type="Proteomes" id="UP000007394">
    <property type="component" value="Chromosome"/>
</dbReference>
<dbReference type="EMBL" id="CP003418">
    <property type="protein sequence ID" value="AFH50495.1"/>
    <property type="molecule type" value="Genomic_DNA"/>
</dbReference>
<dbReference type="KEGG" id="ial:IALB_2792"/>
<name>I0AND8_IGNAJ</name>
<evidence type="ECO:0000313" key="1">
    <source>
        <dbReference type="EMBL" id="AFH50495.1"/>
    </source>
</evidence>
<dbReference type="RefSeq" id="WP_014561636.1">
    <property type="nucleotide sequence ID" value="NC_017464.1"/>
</dbReference>
<keyword evidence="1" id="KW-0675">Receptor</keyword>
<dbReference type="SUPFAM" id="SSF56935">
    <property type="entry name" value="Porins"/>
    <property type="match status" value="1"/>
</dbReference>
<dbReference type="STRING" id="945713.IALB_2792"/>
<dbReference type="AlphaFoldDB" id="I0AND8"/>
<sequence length="622" mass="71685">MKRFFIFILCILSFEVIAQQKEEIKTYQLPVIEIISQREIPFVDKYSYGTDYSSSILNKNGFSLIRRGLNFTQDLYVEGFKRGDIKVVIDGEQYHNACPNRMDAPSTRLNLIDMESVELTKSASLLNSGIYGKVEYRRAKLDEAYRIKALANGNFGAQNDYDASISAAAKYSNLTLRYSSSNPYENGEGKTFKDLYGYKDNFRYSYLNASFRQEISEHEIEFGGNFTQAKDISFPYLQMDERNSKVFGGYFSYKKNKFYFNFTDHLMNNGLRSNYSNMKMETDAKNFTAGLTGNFYEFIYRNWNADNFISMPMMGHFVSNKLMPNVDQFSLNLSTDYSLNKFQTYLKGGIQYFRYKDESRNDFYKELYSDASNKRFFVSAGLLGTYSTQLADDFIITTTAEIATDAPEAEQLFIAVKRLMTNPDWSGNPTLNQPVKGGLRTSFSYKLIGVELFGNYVANYVETVKKMKTVKPSMTYENINALIAGTNIIFRYEWLESNLSFLWGENYDNKKPLAEIAPLSVYTTIRLPEFAGLKLILNHRYENSQTRINEELKEIKTAAWNSIGLGVEYSIDYLTFNFQANNVLNHNYKRYLSYSRSPFSAGMPVYEPGRSFSLTISLNKSF</sequence>
<accession>I0AND8</accession>